<protein>
    <submittedName>
        <fullName evidence="1">Uncharacterized protein</fullName>
    </submittedName>
</protein>
<dbReference type="PANTHER" id="PTHR37540">
    <property type="entry name" value="TRANSCRIPTION FACTOR (ACR-2), PUTATIVE-RELATED-RELATED"/>
    <property type="match status" value="1"/>
</dbReference>
<name>A0A8H4RWW9_9HELO</name>
<dbReference type="AlphaFoldDB" id="A0A8H4RWW9"/>
<organism evidence="1 2">
    <name type="scientific">Cudoniella acicularis</name>
    <dbReference type="NCBI Taxonomy" id="354080"/>
    <lineage>
        <taxon>Eukaryota</taxon>
        <taxon>Fungi</taxon>
        <taxon>Dikarya</taxon>
        <taxon>Ascomycota</taxon>
        <taxon>Pezizomycotina</taxon>
        <taxon>Leotiomycetes</taxon>
        <taxon>Helotiales</taxon>
        <taxon>Tricladiaceae</taxon>
        <taxon>Cudoniella</taxon>
    </lineage>
</organism>
<dbReference type="OrthoDB" id="4159781at2759"/>
<sequence>MAISLNLNPENNPFGIEWGHHALNDPTLLGAILYHASVHLDIVHRGSWSKESLYRRGESIRRMNGRLSSSESINDSTVLAVALIGRVGNLEEASALCTATWRLNGLLISSKITIMKSPPSIPRPVLDEGVAFRYSLKNNCSNIRTSRNTDILTYIRILSSLSKVGNILSKSTGALKPEIISFIRQCAIAEHDLLSIEPILPTEDHDNLKFYVYESYRVATLICINYTFRSFCPAGYVYDKLLEQLVETRAPFGNHDIKALFSRNEQEMLLWTYFVGGILSKEKAIFAQKIEQVISGLGLQGGRKVRHAWRKVLWTNKVQHHERVQT</sequence>
<reference evidence="1 2" key="1">
    <citation type="submission" date="2020-03" db="EMBL/GenBank/DDBJ databases">
        <title>Draft Genome Sequence of Cudoniella acicularis.</title>
        <authorList>
            <person name="Buettner E."/>
            <person name="Kellner H."/>
        </authorList>
    </citation>
    <scope>NUCLEOTIDE SEQUENCE [LARGE SCALE GENOMIC DNA]</scope>
    <source>
        <strain evidence="1 2">DSM 108380</strain>
    </source>
</reference>
<evidence type="ECO:0000313" key="1">
    <source>
        <dbReference type="EMBL" id="KAF4636636.1"/>
    </source>
</evidence>
<gene>
    <name evidence="1" type="ORF">G7Y89_g1442</name>
</gene>
<dbReference type="Proteomes" id="UP000566819">
    <property type="component" value="Unassembled WGS sequence"/>
</dbReference>
<keyword evidence="2" id="KW-1185">Reference proteome</keyword>
<dbReference type="EMBL" id="JAAMPI010000056">
    <property type="protein sequence ID" value="KAF4636636.1"/>
    <property type="molecule type" value="Genomic_DNA"/>
</dbReference>
<comment type="caution">
    <text evidence="1">The sequence shown here is derived from an EMBL/GenBank/DDBJ whole genome shotgun (WGS) entry which is preliminary data.</text>
</comment>
<evidence type="ECO:0000313" key="2">
    <source>
        <dbReference type="Proteomes" id="UP000566819"/>
    </source>
</evidence>
<accession>A0A8H4RWW9</accession>
<dbReference type="PANTHER" id="PTHR37540:SF5">
    <property type="entry name" value="TRANSCRIPTION FACTOR DOMAIN-CONTAINING PROTEIN"/>
    <property type="match status" value="1"/>
</dbReference>
<proteinExistence type="predicted"/>